<feature type="coiled-coil region" evidence="1">
    <location>
        <begin position="30"/>
        <end position="66"/>
    </location>
</feature>
<accession>A0ABD6F2K2</accession>
<protein>
    <submittedName>
        <fullName evidence="2">Uncharacterized protein</fullName>
    </submittedName>
</protein>
<keyword evidence="3" id="KW-1185">Reference proteome</keyword>
<comment type="caution">
    <text evidence="2">The sequence shown here is derived from an EMBL/GenBank/DDBJ whole genome shotgun (WGS) entry which is preliminary data.</text>
</comment>
<dbReference type="EMBL" id="JBGFUD010054331">
    <property type="protein sequence ID" value="MFH4985134.1"/>
    <property type="molecule type" value="Genomic_DNA"/>
</dbReference>
<proteinExistence type="predicted"/>
<evidence type="ECO:0000313" key="2">
    <source>
        <dbReference type="EMBL" id="MFH4985134.1"/>
    </source>
</evidence>
<evidence type="ECO:0000313" key="3">
    <source>
        <dbReference type="Proteomes" id="UP001608902"/>
    </source>
</evidence>
<reference evidence="2 3" key="1">
    <citation type="submission" date="2024-08" db="EMBL/GenBank/DDBJ databases">
        <title>Gnathostoma spinigerum genome.</title>
        <authorList>
            <person name="Gonzalez-Bertolin B."/>
            <person name="Monzon S."/>
            <person name="Zaballos A."/>
            <person name="Jimenez P."/>
            <person name="Dekumyoy P."/>
            <person name="Varona S."/>
            <person name="Cuesta I."/>
            <person name="Sumanam S."/>
            <person name="Adisakwattana P."/>
            <person name="Gasser R.B."/>
            <person name="Hernandez-Gonzalez A."/>
            <person name="Young N.D."/>
            <person name="Perteguer M.J."/>
        </authorList>
    </citation>
    <scope>NUCLEOTIDE SEQUENCE [LARGE SCALE GENOMIC DNA]</scope>
    <source>
        <strain evidence="2">AL3</strain>
        <tissue evidence="2">Liver</tissue>
    </source>
</reference>
<gene>
    <name evidence="2" type="ORF">AB6A40_011843</name>
</gene>
<dbReference type="Proteomes" id="UP001608902">
    <property type="component" value="Unassembled WGS sequence"/>
</dbReference>
<keyword evidence="1" id="KW-0175">Coiled coil</keyword>
<sequence>MDLLDNYEHFDLFGHMSDDIFGDVEDFAIMENMELKRALEETETKLMEQELIIKELKKRVSALESAVLWCGESCFDELAADKDSKFKKIN</sequence>
<name>A0ABD6F2K2_9BILA</name>
<evidence type="ECO:0000256" key="1">
    <source>
        <dbReference type="SAM" id="Coils"/>
    </source>
</evidence>
<organism evidence="2 3">
    <name type="scientific">Gnathostoma spinigerum</name>
    <dbReference type="NCBI Taxonomy" id="75299"/>
    <lineage>
        <taxon>Eukaryota</taxon>
        <taxon>Metazoa</taxon>
        <taxon>Ecdysozoa</taxon>
        <taxon>Nematoda</taxon>
        <taxon>Chromadorea</taxon>
        <taxon>Rhabditida</taxon>
        <taxon>Spirurina</taxon>
        <taxon>Gnathostomatomorpha</taxon>
        <taxon>Gnathostomatoidea</taxon>
        <taxon>Gnathostomatidae</taxon>
        <taxon>Gnathostoma</taxon>
    </lineage>
</organism>
<dbReference type="AlphaFoldDB" id="A0ABD6F2K2"/>